<dbReference type="InterPro" id="IPR013830">
    <property type="entry name" value="SGNH_hydro"/>
</dbReference>
<dbReference type="Gene3D" id="3.40.50.1110">
    <property type="entry name" value="SGNH hydrolase"/>
    <property type="match status" value="1"/>
</dbReference>
<dbReference type="PANTHER" id="PTHR30383:SF5">
    <property type="entry name" value="SGNH HYDROLASE-TYPE ESTERASE DOMAIN-CONTAINING PROTEIN"/>
    <property type="match status" value="1"/>
</dbReference>
<keyword evidence="1" id="KW-0732">Signal</keyword>
<reference evidence="3" key="1">
    <citation type="submission" date="2023-01" db="EMBL/GenBank/DDBJ databases">
        <title>Genome assembly of the deep-sea coral Lophelia pertusa.</title>
        <authorList>
            <person name="Herrera S."/>
            <person name="Cordes E."/>
        </authorList>
    </citation>
    <scope>NUCLEOTIDE SEQUENCE</scope>
    <source>
        <strain evidence="3">USNM1676648</strain>
        <tissue evidence="3">Polyp</tissue>
    </source>
</reference>
<accession>A0A9W9ZLM3</accession>
<dbReference type="SUPFAM" id="SSF52266">
    <property type="entry name" value="SGNH hydrolase"/>
    <property type="match status" value="1"/>
</dbReference>
<proteinExistence type="predicted"/>
<name>A0A9W9ZLM3_9CNID</name>
<dbReference type="Proteomes" id="UP001163046">
    <property type="component" value="Unassembled WGS sequence"/>
</dbReference>
<sequence length="237" mass="26896">MAVLLAVSILYALKFALKPARTERVIRILCFGDSLTAGTSDTNKDHPYSTKLQEYFDVHDQTVQGASVRPIFEVHNAGMPGERAKDEMLPRLNQILRGTRLQYNWVIILGGSNDMRKYYENISLQFDIDDSRSIFHALVELHNMTHAFGARSVAVSIPDRECEGSGTCSNLKKTHQKINELLRDFTSHTKEKVILADLASDVTLPRDQNLWDGPVHFTKQGYDRMADIVYNSMKEHV</sequence>
<dbReference type="PANTHER" id="PTHR30383">
    <property type="entry name" value="THIOESTERASE 1/PROTEASE 1/LYSOPHOSPHOLIPASE L1"/>
    <property type="match status" value="1"/>
</dbReference>
<gene>
    <name evidence="3" type="ORF">OS493_026846</name>
</gene>
<evidence type="ECO:0000313" key="3">
    <source>
        <dbReference type="EMBL" id="KAJ7383660.1"/>
    </source>
</evidence>
<feature type="chain" id="PRO_5040822544" description="SGNH hydrolase-type esterase domain-containing protein" evidence="1">
    <location>
        <begin position="17"/>
        <end position="237"/>
    </location>
</feature>
<dbReference type="OrthoDB" id="5951866at2759"/>
<feature type="signal peptide" evidence="1">
    <location>
        <begin position="1"/>
        <end position="16"/>
    </location>
</feature>
<dbReference type="AlphaFoldDB" id="A0A9W9ZLM3"/>
<dbReference type="GO" id="GO:0004622">
    <property type="term" value="F:phosphatidylcholine lysophospholipase activity"/>
    <property type="evidence" value="ECO:0007669"/>
    <property type="project" value="TreeGrafter"/>
</dbReference>
<dbReference type="InterPro" id="IPR036514">
    <property type="entry name" value="SGNH_hydro_sf"/>
</dbReference>
<dbReference type="CDD" id="cd00229">
    <property type="entry name" value="SGNH_hydrolase"/>
    <property type="match status" value="1"/>
</dbReference>
<evidence type="ECO:0000313" key="4">
    <source>
        <dbReference type="Proteomes" id="UP001163046"/>
    </source>
</evidence>
<evidence type="ECO:0000256" key="1">
    <source>
        <dbReference type="SAM" id="SignalP"/>
    </source>
</evidence>
<keyword evidence="4" id="KW-1185">Reference proteome</keyword>
<dbReference type="InterPro" id="IPR051532">
    <property type="entry name" value="Ester_Hydrolysis_Enzymes"/>
</dbReference>
<dbReference type="Pfam" id="PF13472">
    <property type="entry name" value="Lipase_GDSL_2"/>
    <property type="match status" value="1"/>
</dbReference>
<evidence type="ECO:0000259" key="2">
    <source>
        <dbReference type="Pfam" id="PF13472"/>
    </source>
</evidence>
<protein>
    <recommendedName>
        <fullName evidence="2">SGNH hydrolase-type esterase domain-containing protein</fullName>
    </recommendedName>
</protein>
<comment type="caution">
    <text evidence="3">The sequence shown here is derived from an EMBL/GenBank/DDBJ whole genome shotgun (WGS) entry which is preliminary data.</text>
</comment>
<feature type="domain" description="SGNH hydrolase-type esterase" evidence="2">
    <location>
        <begin position="30"/>
        <end position="224"/>
    </location>
</feature>
<organism evidence="3 4">
    <name type="scientific">Desmophyllum pertusum</name>
    <dbReference type="NCBI Taxonomy" id="174260"/>
    <lineage>
        <taxon>Eukaryota</taxon>
        <taxon>Metazoa</taxon>
        <taxon>Cnidaria</taxon>
        <taxon>Anthozoa</taxon>
        <taxon>Hexacorallia</taxon>
        <taxon>Scleractinia</taxon>
        <taxon>Caryophylliina</taxon>
        <taxon>Caryophylliidae</taxon>
        <taxon>Desmophyllum</taxon>
    </lineage>
</organism>
<dbReference type="EMBL" id="MU825896">
    <property type="protein sequence ID" value="KAJ7383660.1"/>
    <property type="molecule type" value="Genomic_DNA"/>
</dbReference>